<dbReference type="AlphaFoldDB" id="A0A486XE73"/>
<proteinExistence type="predicted"/>
<dbReference type="InterPro" id="IPR013221">
    <property type="entry name" value="Mur_ligase_cen"/>
</dbReference>
<reference evidence="6" key="1">
    <citation type="submission" date="2019-03" db="EMBL/GenBank/DDBJ databases">
        <authorList>
            <consortium name="Pathogen Informatics"/>
        </authorList>
    </citation>
    <scope>NUCLEOTIDE SEQUENCE</scope>
    <source>
        <strain evidence="6">Unknown</strain>
    </source>
</reference>
<evidence type="ECO:0000256" key="3">
    <source>
        <dbReference type="ARBA" id="ARBA00022840"/>
    </source>
</evidence>
<feature type="domain" description="Mur ligase central" evidence="5">
    <location>
        <begin position="691"/>
        <end position="873"/>
    </location>
</feature>
<dbReference type="GO" id="GO:0047480">
    <property type="term" value="F:UDP-N-acetylmuramoyl-tripeptide-D-alanyl-D-alanine ligase activity"/>
    <property type="evidence" value="ECO:0007669"/>
    <property type="project" value="UniProtKB-EC"/>
</dbReference>
<dbReference type="SUPFAM" id="SSF53623">
    <property type="entry name" value="MurD-like peptide ligases, catalytic domain"/>
    <property type="match status" value="1"/>
</dbReference>
<dbReference type="Gene3D" id="3.90.190.20">
    <property type="entry name" value="Mur ligase, C-terminal domain"/>
    <property type="match status" value="1"/>
</dbReference>
<dbReference type="PANTHER" id="PTHR43024:SF1">
    <property type="entry name" value="UDP-N-ACETYLMURAMOYL-TRIPEPTIDE--D-ALANYL-D-ALANINE LIGASE"/>
    <property type="match status" value="1"/>
</dbReference>
<protein>
    <submittedName>
        <fullName evidence="6">UDP-N-acetylmuramoyl-tripeptide--D-alanyl-D-alanine ligase</fullName>
        <ecNumber evidence="6">6.3.2.10</ecNumber>
    </submittedName>
</protein>
<dbReference type="PANTHER" id="PTHR43024">
    <property type="entry name" value="UDP-N-ACETYLMURAMOYL-TRIPEPTIDE--D-ALANYL-D-ALANINE LIGASE"/>
    <property type="match status" value="1"/>
</dbReference>
<name>A0A486XE73_9PAST</name>
<keyword evidence="1 6" id="KW-0436">Ligase</keyword>
<evidence type="ECO:0000313" key="6">
    <source>
        <dbReference type="EMBL" id="VGM95458.1"/>
    </source>
</evidence>
<dbReference type="InterPro" id="IPR004101">
    <property type="entry name" value="Mur_ligase_C"/>
</dbReference>
<dbReference type="SUPFAM" id="SSF48208">
    <property type="entry name" value="Six-hairpin glycosidases"/>
    <property type="match status" value="1"/>
</dbReference>
<dbReference type="InterPro" id="IPR051046">
    <property type="entry name" value="MurCDEF_CellWall_CoF430Synth"/>
</dbReference>
<dbReference type="GO" id="GO:0005524">
    <property type="term" value="F:ATP binding"/>
    <property type="evidence" value="ECO:0007669"/>
    <property type="project" value="UniProtKB-KW"/>
</dbReference>
<evidence type="ECO:0000259" key="4">
    <source>
        <dbReference type="Pfam" id="PF02875"/>
    </source>
</evidence>
<keyword evidence="2" id="KW-0547">Nucleotide-binding</keyword>
<dbReference type="InterPro" id="IPR036615">
    <property type="entry name" value="Mur_ligase_C_dom_sf"/>
</dbReference>
<dbReference type="InterPro" id="IPR008928">
    <property type="entry name" value="6-hairpin_glycosidase_sf"/>
</dbReference>
<gene>
    <name evidence="6" type="primary">murF_1</name>
    <name evidence="6" type="ORF">NCTC4101_00837</name>
</gene>
<evidence type="ECO:0000256" key="2">
    <source>
        <dbReference type="ARBA" id="ARBA00022741"/>
    </source>
</evidence>
<accession>A0A486XE73</accession>
<dbReference type="Pfam" id="PF02875">
    <property type="entry name" value="Mur_ligase_C"/>
    <property type="match status" value="1"/>
</dbReference>
<evidence type="ECO:0000256" key="1">
    <source>
        <dbReference type="ARBA" id="ARBA00022598"/>
    </source>
</evidence>
<dbReference type="EC" id="6.3.2.10" evidence="6"/>
<organism evidence="6">
    <name type="scientific">uncultured Avibacterium sp</name>
    <dbReference type="NCBI Taxonomy" id="1936169"/>
    <lineage>
        <taxon>Bacteria</taxon>
        <taxon>Pseudomonadati</taxon>
        <taxon>Pseudomonadota</taxon>
        <taxon>Gammaproteobacteria</taxon>
        <taxon>Pasteurellales</taxon>
        <taxon>Pasteurellaceae</taxon>
        <taxon>Avibacterium</taxon>
        <taxon>environmental samples</taxon>
    </lineage>
</organism>
<dbReference type="Gene3D" id="3.40.1190.10">
    <property type="entry name" value="Mur-like, catalytic domain"/>
    <property type="match status" value="1"/>
</dbReference>
<dbReference type="EMBL" id="CAAHDN010000009">
    <property type="protein sequence ID" value="VGM95458.1"/>
    <property type="molecule type" value="Genomic_DNA"/>
</dbReference>
<evidence type="ECO:0000259" key="5">
    <source>
        <dbReference type="Pfam" id="PF08245"/>
    </source>
</evidence>
<keyword evidence="3" id="KW-0067">ATP-binding</keyword>
<dbReference type="GO" id="GO:0005975">
    <property type="term" value="P:carbohydrate metabolic process"/>
    <property type="evidence" value="ECO:0007669"/>
    <property type="project" value="InterPro"/>
</dbReference>
<dbReference type="InterPro" id="IPR036565">
    <property type="entry name" value="Mur-like_cat_sf"/>
</dbReference>
<feature type="domain" description="Mur ligase C-terminal" evidence="4">
    <location>
        <begin position="899"/>
        <end position="1024"/>
    </location>
</feature>
<dbReference type="SUPFAM" id="SSF53244">
    <property type="entry name" value="MurD-like peptide ligases, peptide-binding domain"/>
    <property type="match status" value="1"/>
</dbReference>
<sequence length="1037" mass="117695">MEKLVLDICNTLKNHKVNNLSNPLSQVIILSASDGVERAKVKTFWLAEKITITAEDLCKEIISHLTSLQTKFENPIKYIRIEWTLNATSMEWGKFKSDLSRYKRNYFRAGIAFKGKREPWLLLTEMELNANACLYAGADEVSACVNQNNLMRYIKARHGSSQMPAFTDNENIFIFQTAGFFLDVEKNDYYQLDTQPRYQGHRKIDAFGLDEVQELIRLSTTYLAKQVKENGIYEYGYFPYFDRVIPTYNRLRHASSTYALLEGYESYCQQVEDGVLSVDEHLLNEIKQQIDKALDYLLTRAIRDYGEKAYVIDTGNEIKLGANAVAILALTKYLMVFPDTPKKKHYLMLCEKLACGICAMQKENGAFVHVLNADDLSIKEETRIIYYDGEAAFGLMRLYGVMQDKRWLDCVVSAFDYFIANKHEKAHDHWLSYCSNELVKYLPEKKYFAFAVRNVDGYISFIRNRITTFPTLLELSVAFHQMLMKLEEFPEYKKEVLANFDVLAFYDALHNRAKYLVNGFFFPEVAMFFKKPQTILYGFFIRHHAFRVRIDDVEHYLSGLVGYQKLLKETIHQNVYEKNPLNKWRLPEITNGRWLVPPKDEWRVAGLCAWPKNFKADYLLVERSKSMTQGYLPRVSVNALLKRGAAGVITDDETATYTTDTPVLLVKDIRRAVLNIGLAARNAFNGKVIGVTGSAGKTTTVCMLAHTLNQIGRAEQTRASANLPIGIAWNMASMAQSADFWVLEMAIGNMNLNTQLAQPDVSVITNIAPAHLEYHETVENIALKKARIFNGMKKGSLAIICRDIPQFELISALAKEKGLVVLTYGEHSQADIKLLAYNNEVSTIGLPDGSRIKLTLAVGGKHFVLNAMAVLAVSYYFHFDMKKMSQGLSSFLPVQGRGERFNTKFSGREIEVIDDAYNANPLSMSASLAHFAQLEYPAENKVLIIGDMLELGADSDKYHYELGERLAKMNVRHIALVGKSVSRVAVNVLKQAQCRYSVFENVEALKLALPNILEAKDLVLLKASNSIGLNGLLQKQH</sequence>
<dbReference type="Pfam" id="PF08245">
    <property type="entry name" value="Mur_ligase_M"/>
    <property type="match status" value="1"/>
</dbReference>